<evidence type="ECO:0000259" key="3">
    <source>
        <dbReference type="PROSITE" id="PS50927"/>
    </source>
</evidence>
<keyword evidence="1" id="KW-0732">Signal</keyword>
<feature type="domain" description="Bulb-type lectin" evidence="3">
    <location>
        <begin position="1"/>
        <end position="77"/>
    </location>
</feature>
<dbReference type="CDD" id="cd00028">
    <property type="entry name" value="B_lectin"/>
    <property type="match status" value="1"/>
</dbReference>
<dbReference type="SMART" id="SM00108">
    <property type="entry name" value="B_lectin"/>
    <property type="match status" value="1"/>
</dbReference>
<accession>A0AAW1HDM8</accession>
<gene>
    <name evidence="4" type="ORF">RND81_12G217400</name>
</gene>
<evidence type="ECO:0000256" key="1">
    <source>
        <dbReference type="ARBA" id="ARBA00022729"/>
    </source>
</evidence>
<dbReference type="AlphaFoldDB" id="A0AAW1HDM8"/>
<protein>
    <recommendedName>
        <fullName evidence="3">Bulb-type lectin domain-containing protein</fullName>
    </recommendedName>
</protein>
<dbReference type="PANTHER" id="PTHR32444:SF10">
    <property type="entry name" value="CURCULIN-LIKE (MANNOSE-BINDING) LECTIN FAMILY PROTEIN-RELATED"/>
    <property type="match status" value="1"/>
</dbReference>
<dbReference type="InterPro" id="IPR036426">
    <property type="entry name" value="Bulb-type_lectin_dom_sf"/>
</dbReference>
<dbReference type="PANTHER" id="PTHR32444">
    <property type="entry name" value="BULB-TYPE LECTIN DOMAIN-CONTAINING PROTEIN"/>
    <property type="match status" value="1"/>
</dbReference>
<dbReference type="Gene3D" id="2.90.10.10">
    <property type="entry name" value="Bulb-type lectin domain"/>
    <property type="match status" value="1"/>
</dbReference>
<evidence type="ECO:0000256" key="2">
    <source>
        <dbReference type="ARBA" id="ARBA00023180"/>
    </source>
</evidence>
<name>A0AAW1HDM8_SAPOF</name>
<dbReference type="Pfam" id="PF01453">
    <property type="entry name" value="B_lectin"/>
    <property type="match status" value="1"/>
</dbReference>
<dbReference type="PROSITE" id="PS50927">
    <property type="entry name" value="BULB_LECTIN"/>
    <property type="match status" value="1"/>
</dbReference>
<organism evidence="4 5">
    <name type="scientific">Saponaria officinalis</name>
    <name type="common">Common soapwort</name>
    <name type="synonym">Lychnis saponaria</name>
    <dbReference type="NCBI Taxonomy" id="3572"/>
    <lineage>
        <taxon>Eukaryota</taxon>
        <taxon>Viridiplantae</taxon>
        <taxon>Streptophyta</taxon>
        <taxon>Embryophyta</taxon>
        <taxon>Tracheophyta</taxon>
        <taxon>Spermatophyta</taxon>
        <taxon>Magnoliopsida</taxon>
        <taxon>eudicotyledons</taxon>
        <taxon>Gunneridae</taxon>
        <taxon>Pentapetalae</taxon>
        <taxon>Caryophyllales</taxon>
        <taxon>Caryophyllaceae</taxon>
        <taxon>Caryophylleae</taxon>
        <taxon>Saponaria</taxon>
    </lineage>
</organism>
<dbReference type="InterPro" id="IPR001480">
    <property type="entry name" value="Bulb-type_lectin_dom"/>
</dbReference>
<dbReference type="EMBL" id="JBDFQZ010000012">
    <property type="protein sequence ID" value="KAK9674194.1"/>
    <property type="molecule type" value="Genomic_DNA"/>
</dbReference>
<dbReference type="SUPFAM" id="SSF51110">
    <property type="entry name" value="alpha-D-mannose-specific plant lectins"/>
    <property type="match status" value="1"/>
</dbReference>
<evidence type="ECO:0000313" key="5">
    <source>
        <dbReference type="Proteomes" id="UP001443914"/>
    </source>
</evidence>
<dbReference type="Proteomes" id="UP001443914">
    <property type="component" value="Unassembled WGS sequence"/>
</dbReference>
<keyword evidence="2" id="KW-0325">Glycoprotein</keyword>
<comment type="caution">
    <text evidence="4">The sequence shown here is derived from an EMBL/GenBank/DDBJ whole genome shotgun (WGS) entry which is preliminary data.</text>
</comment>
<keyword evidence="5" id="KW-1185">Reference proteome</keyword>
<reference evidence="4" key="1">
    <citation type="submission" date="2024-03" db="EMBL/GenBank/DDBJ databases">
        <title>WGS assembly of Saponaria officinalis var. Norfolk2.</title>
        <authorList>
            <person name="Jenkins J."/>
            <person name="Shu S."/>
            <person name="Grimwood J."/>
            <person name="Barry K."/>
            <person name="Goodstein D."/>
            <person name="Schmutz J."/>
            <person name="Leebens-Mack J."/>
            <person name="Osbourn A."/>
        </authorList>
    </citation>
    <scope>NUCLEOTIDE SEQUENCE [LARGE SCALE GENOMIC DNA]</scope>
    <source>
        <strain evidence="4">JIC</strain>
    </source>
</reference>
<evidence type="ECO:0000313" key="4">
    <source>
        <dbReference type="EMBL" id="KAK9674194.1"/>
    </source>
</evidence>
<proteinExistence type="predicted"/>
<sequence length="250" mass="28100">MGFIQHLVWEVTRNNPVQIGATLNLGSDGNLVLADVDGRVVWQTNTPNKGVTGIKLLENGNLVLHNAKDKFLWQSFDHPTDTLLPGQSVRVGLRHKLVSRASPGSSLDGPYNLIVSPNDMSIFYKTQNKHTQNFIPYYTLPSINQGSTLKQVQFVVNTLNQFSSTLSVDFILQNGNYTGPIYTLTKTRYNSTLSFLRLDYDGNLRIYAYNDNASIKLGMFNFWTIDLDEVHESECQLPEKCGEFGVCDKD</sequence>